<keyword evidence="3" id="KW-1185">Reference proteome</keyword>
<organism evidence="2 3">
    <name type="scientific">Senegalimassilia anaerobia</name>
    <dbReference type="NCBI Taxonomy" id="1473216"/>
    <lineage>
        <taxon>Bacteria</taxon>
        <taxon>Bacillati</taxon>
        <taxon>Actinomycetota</taxon>
        <taxon>Coriobacteriia</taxon>
        <taxon>Coriobacteriales</taxon>
        <taxon>Coriobacteriaceae</taxon>
        <taxon>Senegalimassilia</taxon>
    </lineage>
</organism>
<dbReference type="Proteomes" id="UP000253792">
    <property type="component" value="Unassembled WGS sequence"/>
</dbReference>
<dbReference type="Pfam" id="PF02589">
    <property type="entry name" value="LUD_dom"/>
    <property type="match status" value="1"/>
</dbReference>
<gene>
    <name evidence="2" type="ORF">C1880_08890</name>
</gene>
<protein>
    <submittedName>
        <fullName evidence="2">Lactate utilization protein</fullName>
    </submittedName>
</protein>
<evidence type="ECO:0000313" key="2">
    <source>
        <dbReference type="EMBL" id="RDB54444.1"/>
    </source>
</evidence>
<dbReference type="PANTHER" id="PTHR36179:SF2">
    <property type="entry name" value="LUD DOMAIN-CONTAINING PROTEIN"/>
    <property type="match status" value="1"/>
</dbReference>
<dbReference type="STRING" id="1034345.GCA_000236865_00026"/>
<dbReference type="OrthoDB" id="9809147at2"/>
<dbReference type="PANTHER" id="PTHR36179">
    <property type="entry name" value="LUD_DOM DOMAIN-CONTAINING PROTEIN"/>
    <property type="match status" value="1"/>
</dbReference>
<sequence>MENPRTLAFVQTAQTIIKQLERRNMEGYFCETSADAVELVRKLVPAGASIAWGGTETFKETGVKSMLEAGDYRMIDRAKATTPEEAREILLQHFASDCFFMSANAITRKGELVNIDGNSNRLACLLHGPREVYVLVGMNKVVEDVDAGIKRIHTMACPPNAARLHTGTPCERTGVCGNCHEAGCMCCNVVVTRHSRQAGRIKVILIAEDLGF</sequence>
<dbReference type="AlphaFoldDB" id="A0A369L4S0"/>
<proteinExistence type="predicted"/>
<dbReference type="EMBL" id="PPTP01000009">
    <property type="protein sequence ID" value="RDB54444.1"/>
    <property type="molecule type" value="Genomic_DNA"/>
</dbReference>
<evidence type="ECO:0000259" key="1">
    <source>
        <dbReference type="Pfam" id="PF02589"/>
    </source>
</evidence>
<name>A0A369L4S0_9ACTN</name>
<reference evidence="2 3" key="1">
    <citation type="journal article" date="2018" name="Elife">
        <title>Discovery and characterization of a prevalent human gut bacterial enzyme sufficient for the inactivation of a family of plant toxins.</title>
        <authorList>
            <person name="Koppel N."/>
            <person name="Bisanz J.E."/>
            <person name="Pandelia M.E."/>
            <person name="Turnbaugh P.J."/>
            <person name="Balskus E.P."/>
        </authorList>
    </citation>
    <scope>NUCLEOTIDE SEQUENCE [LARGE SCALE GENOMIC DNA]</scope>
    <source>
        <strain evidence="3">anaerobia AP69FAA</strain>
    </source>
</reference>
<feature type="domain" description="LUD" evidence="1">
    <location>
        <begin position="15"/>
        <end position="206"/>
    </location>
</feature>
<evidence type="ECO:0000313" key="3">
    <source>
        <dbReference type="Proteomes" id="UP000253792"/>
    </source>
</evidence>
<comment type="caution">
    <text evidence="2">The sequence shown here is derived from an EMBL/GenBank/DDBJ whole genome shotgun (WGS) entry which is preliminary data.</text>
</comment>
<accession>A0A369L4S0</accession>
<dbReference type="InterPro" id="IPR003741">
    <property type="entry name" value="LUD_dom"/>
</dbReference>
<dbReference type="RefSeq" id="WP_114621171.1">
    <property type="nucleotide sequence ID" value="NZ_PPTP01000009.1"/>
</dbReference>